<keyword evidence="3 5" id="KW-1133">Transmembrane helix</keyword>
<evidence type="ECO:0000256" key="3">
    <source>
        <dbReference type="ARBA" id="ARBA00022989"/>
    </source>
</evidence>
<proteinExistence type="inferred from homology"/>
<evidence type="ECO:0000256" key="1">
    <source>
        <dbReference type="ARBA" id="ARBA00004651"/>
    </source>
</evidence>
<feature type="transmembrane region" description="Helical" evidence="5">
    <location>
        <begin position="149"/>
        <end position="173"/>
    </location>
</feature>
<dbReference type="GO" id="GO:0042884">
    <property type="term" value="P:microcin transport"/>
    <property type="evidence" value="ECO:0007669"/>
    <property type="project" value="TreeGrafter"/>
</dbReference>
<dbReference type="InterPro" id="IPR035906">
    <property type="entry name" value="MetI-like_sf"/>
</dbReference>
<comment type="similarity">
    <text evidence="5">Belongs to the binding-protein-dependent transport system permease family.</text>
</comment>
<dbReference type="Gene3D" id="1.10.3720.10">
    <property type="entry name" value="MetI-like"/>
    <property type="match status" value="1"/>
</dbReference>
<dbReference type="RefSeq" id="WP_232011443.1">
    <property type="nucleotide sequence ID" value="NZ_LS483250.1"/>
</dbReference>
<feature type="domain" description="ABC transmembrane type-1" evidence="6">
    <location>
        <begin position="149"/>
        <end position="334"/>
    </location>
</feature>
<keyword evidence="2 5" id="KW-0812">Transmembrane</keyword>
<organism evidence="7 8">
    <name type="scientific">Moritella yayanosii</name>
    <dbReference type="NCBI Taxonomy" id="69539"/>
    <lineage>
        <taxon>Bacteria</taxon>
        <taxon>Pseudomonadati</taxon>
        <taxon>Pseudomonadota</taxon>
        <taxon>Gammaproteobacteria</taxon>
        <taxon>Alteromonadales</taxon>
        <taxon>Moritellaceae</taxon>
        <taxon>Moritella</taxon>
    </lineage>
</organism>
<name>A0A330LIW5_9GAMM</name>
<feature type="transmembrane region" description="Helical" evidence="5">
    <location>
        <begin position="30"/>
        <end position="49"/>
    </location>
</feature>
<evidence type="ECO:0000313" key="8">
    <source>
        <dbReference type="Proteomes" id="UP000250163"/>
    </source>
</evidence>
<dbReference type="GO" id="GO:0055085">
    <property type="term" value="P:transmembrane transport"/>
    <property type="evidence" value="ECO:0007669"/>
    <property type="project" value="InterPro"/>
</dbReference>
<dbReference type="KEGG" id="mya:MORIYA_0135"/>
<evidence type="ECO:0000256" key="2">
    <source>
        <dbReference type="ARBA" id="ARBA00022692"/>
    </source>
</evidence>
<dbReference type="InterPro" id="IPR000515">
    <property type="entry name" value="MetI-like"/>
</dbReference>
<sequence>MMDVSQEDVNLPDNSKKGSRRLSTLRRGKYAAIVFLILFFVSLFAELIANDKPLLISYKGALFLPILVSYPETQFGGDFDSEADYTDPFLSEQIAKQGWALWPLVHYSYSTINYELSYPSPPTSENWLGLDDQGRDVFARLLYGIRISLGFSFFITVNIALLALVAGTLQGYFGGLVDLFGQRVSEIWGSVPVIFVVMIVSSLIQPSFFTLSMILALFGWHYLAQLVRAEVLRTRQLEYIQSALIVGVPDWRVIWRHIMPNALIATLSSLPFVFSGALGSLITLDFLGFGLPVGYPSLGELISQGKNNLHAPWLGLTGCGAILVIVTLVVLMSEAIQEWLSPYKDKDHAEG</sequence>
<evidence type="ECO:0000256" key="5">
    <source>
        <dbReference type="RuleBase" id="RU363032"/>
    </source>
</evidence>
<dbReference type="SUPFAM" id="SSF161098">
    <property type="entry name" value="MetI-like"/>
    <property type="match status" value="1"/>
</dbReference>
<dbReference type="PROSITE" id="PS50928">
    <property type="entry name" value="ABC_TM1"/>
    <property type="match status" value="1"/>
</dbReference>
<comment type="subcellular location">
    <subcellularLocation>
        <location evidence="1 5">Cell membrane</location>
        <topology evidence="1 5">Multi-pass membrane protein</topology>
    </subcellularLocation>
</comment>
<dbReference type="PANTHER" id="PTHR30325:SF0">
    <property type="entry name" value="INNER MEMBRANE ABC TRANSPORTER PERMEASE PROTEIN YEJE"/>
    <property type="match status" value="1"/>
</dbReference>
<dbReference type="GO" id="GO:0005886">
    <property type="term" value="C:plasma membrane"/>
    <property type="evidence" value="ECO:0007669"/>
    <property type="project" value="UniProtKB-SubCell"/>
</dbReference>
<evidence type="ECO:0000259" key="6">
    <source>
        <dbReference type="PROSITE" id="PS50928"/>
    </source>
</evidence>
<gene>
    <name evidence="7" type="ORF">MORIYA_0135</name>
</gene>
<protein>
    <submittedName>
        <fullName evidence="7">Putative oligopeptide transporter subunit yejE permease component of ABC superfamily transporter</fullName>
    </submittedName>
</protein>
<feature type="transmembrane region" description="Helical" evidence="5">
    <location>
        <begin position="311"/>
        <end position="331"/>
    </location>
</feature>
<keyword evidence="8" id="KW-1185">Reference proteome</keyword>
<keyword evidence="4 5" id="KW-0472">Membrane</keyword>
<dbReference type="CDD" id="cd06261">
    <property type="entry name" value="TM_PBP2"/>
    <property type="match status" value="1"/>
</dbReference>
<evidence type="ECO:0000256" key="4">
    <source>
        <dbReference type="ARBA" id="ARBA00023136"/>
    </source>
</evidence>
<dbReference type="PANTHER" id="PTHR30325">
    <property type="entry name" value="MEMBRANE COMPONENT OF ABC TRANSPORTER"/>
    <property type="match status" value="1"/>
</dbReference>
<dbReference type="EMBL" id="LS483250">
    <property type="protein sequence ID" value="SQD76613.1"/>
    <property type="molecule type" value="Genomic_DNA"/>
</dbReference>
<feature type="transmembrane region" description="Helical" evidence="5">
    <location>
        <begin position="193"/>
        <end position="218"/>
    </location>
</feature>
<dbReference type="Proteomes" id="UP000250163">
    <property type="component" value="Chromosome MORIYA"/>
</dbReference>
<feature type="transmembrane region" description="Helical" evidence="5">
    <location>
        <begin position="262"/>
        <end position="291"/>
    </location>
</feature>
<evidence type="ECO:0000313" key="7">
    <source>
        <dbReference type="EMBL" id="SQD76613.1"/>
    </source>
</evidence>
<dbReference type="AlphaFoldDB" id="A0A330LIW5"/>
<accession>A0A330LIW5</accession>
<keyword evidence="5" id="KW-0813">Transport</keyword>
<reference evidence="8" key="1">
    <citation type="submission" date="2018-05" db="EMBL/GenBank/DDBJ databases">
        <authorList>
            <person name="Cea G.-C."/>
            <person name="William W."/>
        </authorList>
    </citation>
    <scope>NUCLEOTIDE SEQUENCE [LARGE SCALE GENOMIC DNA]</scope>
    <source>
        <strain evidence="8">DB21MT 5</strain>
    </source>
</reference>
<dbReference type="Pfam" id="PF00528">
    <property type="entry name" value="BPD_transp_1"/>
    <property type="match status" value="1"/>
</dbReference>